<protein>
    <recommendedName>
        <fullName evidence="5">Sensory transduction protein RegX3</fullName>
    </recommendedName>
</protein>
<evidence type="ECO:0000313" key="10">
    <source>
        <dbReference type="EMBL" id="MFB9831217.1"/>
    </source>
</evidence>
<keyword evidence="3 7" id="KW-0238">DNA-binding</keyword>
<reference evidence="10 11" key="1">
    <citation type="submission" date="2024-09" db="EMBL/GenBank/DDBJ databases">
        <authorList>
            <person name="Sun Q."/>
            <person name="Mori K."/>
        </authorList>
    </citation>
    <scope>NUCLEOTIDE SEQUENCE [LARGE SCALE GENOMIC DNA]</scope>
    <source>
        <strain evidence="10 11">TBRC 0563</strain>
    </source>
</reference>
<dbReference type="Proteomes" id="UP001589627">
    <property type="component" value="Unassembled WGS sequence"/>
</dbReference>
<dbReference type="PANTHER" id="PTHR48111">
    <property type="entry name" value="REGULATOR OF RPOS"/>
    <property type="match status" value="1"/>
</dbReference>
<feature type="domain" description="OmpR/PhoB-type" evidence="9">
    <location>
        <begin position="133"/>
        <end position="229"/>
    </location>
</feature>
<evidence type="ECO:0000256" key="4">
    <source>
        <dbReference type="ARBA" id="ARBA00023163"/>
    </source>
</evidence>
<keyword evidence="1 6" id="KW-0597">Phosphoprotein</keyword>
<organism evidence="10 11">
    <name type="scientific">Actinoallomurus acaciae</name>
    <dbReference type="NCBI Taxonomy" id="502577"/>
    <lineage>
        <taxon>Bacteria</taxon>
        <taxon>Bacillati</taxon>
        <taxon>Actinomycetota</taxon>
        <taxon>Actinomycetes</taxon>
        <taxon>Streptosporangiales</taxon>
        <taxon>Thermomonosporaceae</taxon>
        <taxon>Actinoallomurus</taxon>
    </lineage>
</organism>
<dbReference type="InterPro" id="IPR036388">
    <property type="entry name" value="WH-like_DNA-bd_sf"/>
</dbReference>
<evidence type="ECO:0000256" key="5">
    <source>
        <dbReference type="ARBA" id="ARBA00041201"/>
    </source>
</evidence>
<evidence type="ECO:0000256" key="6">
    <source>
        <dbReference type="PROSITE-ProRule" id="PRU00169"/>
    </source>
</evidence>
<keyword evidence="4" id="KW-0804">Transcription</keyword>
<dbReference type="Pfam" id="PF00486">
    <property type="entry name" value="Trans_reg_C"/>
    <property type="match status" value="1"/>
</dbReference>
<proteinExistence type="predicted"/>
<dbReference type="SUPFAM" id="SSF46894">
    <property type="entry name" value="C-terminal effector domain of the bipartite response regulators"/>
    <property type="match status" value="1"/>
</dbReference>
<evidence type="ECO:0000313" key="11">
    <source>
        <dbReference type="Proteomes" id="UP001589627"/>
    </source>
</evidence>
<dbReference type="Gene3D" id="1.10.10.10">
    <property type="entry name" value="Winged helix-like DNA-binding domain superfamily/Winged helix DNA-binding domain"/>
    <property type="match status" value="1"/>
</dbReference>
<dbReference type="Pfam" id="PF00072">
    <property type="entry name" value="Response_reg"/>
    <property type="match status" value="1"/>
</dbReference>
<dbReference type="SMART" id="SM00448">
    <property type="entry name" value="REC"/>
    <property type="match status" value="1"/>
</dbReference>
<dbReference type="Gene3D" id="6.10.250.690">
    <property type="match status" value="1"/>
</dbReference>
<feature type="DNA-binding region" description="OmpR/PhoB-type" evidence="7">
    <location>
        <begin position="133"/>
        <end position="229"/>
    </location>
</feature>
<dbReference type="PROSITE" id="PS50110">
    <property type="entry name" value="RESPONSE_REGULATORY"/>
    <property type="match status" value="1"/>
</dbReference>
<name>A0ABV5Y9T3_9ACTN</name>
<dbReference type="RefSeq" id="WP_378194856.1">
    <property type="nucleotide sequence ID" value="NZ_JBHLZP010000011.1"/>
</dbReference>
<accession>A0ABV5Y9T3</accession>
<dbReference type="PANTHER" id="PTHR48111:SF72">
    <property type="entry name" value="SENSORY TRANSDUCTION PROTEIN REGX3"/>
    <property type="match status" value="1"/>
</dbReference>
<dbReference type="InterPro" id="IPR001789">
    <property type="entry name" value="Sig_transdc_resp-reg_receiver"/>
</dbReference>
<dbReference type="InterPro" id="IPR011006">
    <property type="entry name" value="CheY-like_superfamily"/>
</dbReference>
<comment type="caution">
    <text evidence="10">The sequence shown here is derived from an EMBL/GenBank/DDBJ whole genome shotgun (WGS) entry which is preliminary data.</text>
</comment>
<dbReference type="PROSITE" id="PS51755">
    <property type="entry name" value="OMPR_PHOB"/>
    <property type="match status" value="1"/>
</dbReference>
<dbReference type="Gene3D" id="3.40.50.2300">
    <property type="match status" value="1"/>
</dbReference>
<gene>
    <name evidence="10" type="ORF">ACFFNX_03340</name>
</gene>
<evidence type="ECO:0000259" key="9">
    <source>
        <dbReference type="PROSITE" id="PS51755"/>
    </source>
</evidence>
<dbReference type="InterPro" id="IPR016032">
    <property type="entry name" value="Sig_transdc_resp-reg_C-effctor"/>
</dbReference>
<sequence length="242" mass="26313">MRLLVVEDDVHVAAALSSVLRRHGFEVDLAHTAGGALELLDGGPDVVLLDLGLPDRDGFDLCGRIRAVLDVPMIMVTARADVRSRIHGLDLGADDYLVKPYDVGELIARIHVVSRRRSPGGGAGGAVPPSRRPAQPLCGGRIELDRLRRSVSVDGTPVVLTRKEFDLFATLAREPGVVFRREQLISEIWNTSWQGNHRTLEVHVASLRSKLALTGVIETVRGVGYRIVAAPERPGESPLPLR</sequence>
<dbReference type="SUPFAM" id="SSF52172">
    <property type="entry name" value="CheY-like"/>
    <property type="match status" value="1"/>
</dbReference>
<keyword evidence="11" id="KW-1185">Reference proteome</keyword>
<feature type="domain" description="Response regulatory" evidence="8">
    <location>
        <begin position="2"/>
        <end position="114"/>
    </location>
</feature>
<evidence type="ECO:0000256" key="1">
    <source>
        <dbReference type="ARBA" id="ARBA00022553"/>
    </source>
</evidence>
<dbReference type="SMART" id="SM00862">
    <property type="entry name" value="Trans_reg_C"/>
    <property type="match status" value="1"/>
</dbReference>
<keyword evidence="2" id="KW-0805">Transcription regulation</keyword>
<evidence type="ECO:0000256" key="2">
    <source>
        <dbReference type="ARBA" id="ARBA00023015"/>
    </source>
</evidence>
<evidence type="ECO:0000256" key="7">
    <source>
        <dbReference type="PROSITE-ProRule" id="PRU01091"/>
    </source>
</evidence>
<dbReference type="InterPro" id="IPR001867">
    <property type="entry name" value="OmpR/PhoB-type_DNA-bd"/>
</dbReference>
<feature type="modified residue" description="4-aspartylphosphate" evidence="6">
    <location>
        <position position="50"/>
    </location>
</feature>
<evidence type="ECO:0000259" key="8">
    <source>
        <dbReference type="PROSITE" id="PS50110"/>
    </source>
</evidence>
<dbReference type="EMBL" id="JBHLZP010000011">
    <property type="protein sequence ID" value="MFB9831217.1"/>
    <property type="molecule type" value="Genomic_DNA"/>
</dbReference>
<dbReference type="CDD" id="cd00383">
    <property type="entry name" value="trans_reg_C"/>
    <property type="match status" value="1"/>
</dbReference>
<evidence type="ECO:0000256" key="3">
    <source>
        <dbReference type="ARBA" id="ARBA00023125"/>
    </source>
</evidence>
<dbReference type="InterPro" id="IPR039420">
    <property type="entry name" value="WalR-like"/>
</dbReference>